<dbReference type="EMBL" id="SZPY01000001">
    <property type="protein sequence ID" value="TKI63954.1"/>
    <property type="molecule type" value="Genomic_DNA"/>
</dbReference>
<dbReference type="InterPro" id="IPR000782">
    <property type="entry name" value="FAS1_domain"/>
</dbReference>
<dbReference type="GO" id="GO:0031012">
    <property type="term" value="C:extracellular matrix"/>
    <property type="evidence" value="ECO:0007669"/>
    <property type="project" value="TreeGrafter"/>
</dbReference>
<dbReference type="GO" id="GO:0005615">
    <property type="term" value="C:extracellular space"/>
    <property type="evidence" value="ECO:0007669"/>
    <property type="project" value="TreeGrafter"/>
</dbReference>
<protein>
    <submittedName>
        <fullName evidence="5">Fasciclin domain-containing protein</fullName>
    </submittedName>
</protein>
<dbReference type="PANTHER" id="PTHR10900:SF77">
    <property type="entry name" value="FI19380P1"/>
    <property type="match status" value="1"/>
</dbReference>
<dbReference type="AlphaFoldDB" id="A0A4U2YSK5"/>
<feature type="domain" description="FAS1" evidence="4">
    <location>
        <begin position="82"/>
        <end position="210"/>
    </location>
</feature>
<dbReference type="RefSeq" id="WP_137064418.1">
    <property type="nucleotide sequence ID" value="NZ_CP040748.1"/>
</dbReference>
<dbReference type="SUPFAM" id="SSF82153">
    <property type="entry name" value="FAS1 domain"/>
    <property type="match status" value="1"/>
</dbReference>
<dbReference type="GO" id="GO:0007155">
    <property type="term" value="P:cell adhesion"/>
    <property type="evidence" value="ECO:0007669"/>
    <property type="project" value="TreeGrafter"/>
</dbReference>
<evidence type="ECO:0000259" key="4">
    <source>
        <dbReference type="PROSITE" id="PS50213"/>
    </source>
</evidence>
<dbReference type="PROSITE" id="PS51257">
    <property type="entry name" value="PROKAR_LIPOPROTEIN"/>
    <property type="match status" value="1"/>
</dbReference>
<dbReference type="PANTHER" id="PTHR10900">
    <property type="entry name" value="PERIOSTIN-RELATED"/>
    <property type="match status" value="1"/>
</dbReference>
<feature type="signal peptide" evidence="3">
    <location>
        <begin position="1"/>
        <end position="22"/>
    </location>
</feature>
<dbReference type="Pfam" id="PF02469">
    <property type="entry name" value="Fasciclin"/>
    <property type="match status" value="1"/>
</dbReference>
<evidence type="ECO:0000256" key="3">
    <source>
        <dbReference type="SAM" id="SignalP"/>
    </source>
</evidence>
<dbReference type="GO" id="GO:0030198">
    <property type="term" value="P:extracellular matrix organization"/>
    <property type="evidence" value="ECO:0007669"/>
    <property type="project" value="TreeGrafter"/>
</dbReference>
<comment type="caution">
    <text evidence="5">The sequence shown here is derived from an EMBL/GenBank/DDBJ whole genome shotgun (WGS) entry which is preliminary data.</text>
</comment>
<dbReference type="GO" id="GO:0050839">
    <property type="term" value="F:cell adhesion molecule binding"/>
    <property type="evidence" value="ECO:0007669"/>
    <property type="project" value="TreeGrafter"/>
</dbReference>
<gene>
    <name evidence="5" type="ORF">FC770_01885</name>
</gene>
<accession>A0A4U2YSK5</accession>
<dbReference type="PROSITE" id="PS50213">
    <property type="entry name" value="FAS1"/>
    <property type="match status" value="1"/>
</dbReference>
<name>A0A4U2YSK5_9ACTN</name>
<sequence>MKLKNRTAGLAALALTLSLGLAACGDDDSDTNANSSETSSSATPTPSPSEDDSMSASADTAFGPACASLPTEGDGSVTTMAEQPVATAAAGNPLLKTLVAAIKQADLVDTLNNAESLTVFAPTDEAFAKIPEKDLNALLADKAALTKVLTHHVVGAAVGPDKVGGKHETLNGDNVTVKGSGEEWTVDGAAVLCGNVSTANAKVYVIDTVLMP</sequence>
<reference evidence="5 6" key="1">
    <citation type="submission" date="2019-04" db="EMBL/GenBank/DDBJ databases">
        <authorList>
            <person name="Dong K."/>
        </authorList>
    </citation>
    <scope>NUCLEOTIDE SEQUENCE [LARGE SCALE GENOMIC DNA]</scope>
    <source>
        <strain evidence="6">dk3543</strain>
    </source>
</reference>
<proteinExistence type="predicted"/>
<keyword evidence="6" id="KW-1185">Reference proteome</keyword>
<feature type="chain" id="PRO_5038646509" evidence="3">
    <location>
        <begin position="23"/>
        <end position="212"/>
    </location>
</feature>
<dbReference type="InterPro" id="IPR036378">
    <property type="entry name" value="FAS1_dom_sf"/>
</dbReference>
<evidence type="ECO:0000313" key="5">
    <source>
        <dbReference type="EMBL" id="TKI63954.1"/>
    </source>
</evidence>
<dbReference type="OrthoDB" id="9800666at2"/>
<dbReference type="Gene3D" id="2.30.180.10">
    <property type="entry name" value="FAS1 domain"/>
    <property type="match status" value="1"/>
</dbReference>
<dbReference type="FunFam" id="2.30.180.10:FF:000019">
    <property type="entry name" value="Cell surface lipoprotein"/>
    <property type="match status" value="1"/>
</dbReference>
<evidence type="ECO:0000256" key="1">
    <source>
        <dbReference type="ARBA" id="ARBA00022729"/>
    </source>
</evidence>
<keyword evidence="1 3" id="KW-0732">Signal</keyword>
<feature type="compositionally biased region" description="Low complexity" evidence="2">
    <location>
        <begin position="31"/>
        <end position="44"/>
    </location>
</feature>
<feature type="region of interest" description="Disordered" evidence="2">
    <location>
        <begin position="26"/>
        <end position="77"/>
    </location>
</feature>
<dbReference type="Proteomes" id="UP000307808">
    <property type="component" value="Unassembled WGS sequence"/>
</dbReference>
<evidence type="ECO:0000313" key="6">
    <source>
        <dbReference type="Proteomes" id="UP000307808"/>
    </source>
</evidence>
<dbReference type="InterPro" id="IPR050904">
    <property type="entry name" value="Adhesion/Biosynth-related"/>
</dbReference>
<dbReference type="SMART" id="SM00554">
    <property type="entry name" value="FAS1"/>
    <property type="match status" value="1"/>
</dbReference>
<evidence type="ECO:0000256" key="2">
    <source>
        <dbReference type="SAM" id="MobiDB-lite"/>
    </source>
</evidence>
<organism evidence="5 6">
    <name type="scientific">Nocardioides jishulii</name>
    <dbReference type="NCBI Taxonomy" id="2575440"/>
    <lineage>
        <taxon>Bacteria</taxon>
        <taxon>Bacillati</taxon>
        <taxon>Actinomycetota</taxon>
        <taxon>Actinomycetes</taxon>
        <taxon>Propionibacteriales</taxon>
        <taxon>Nocardioidaceae</taxon>
        <taxon>Nocardioides</taxon>
    </lineage>
</organism>